<feature type="region of interest" description="Disordered" evidence="5">
    <location>
        <begin position="511"/>
        <end position="549"/>
    </location>
</feature>
<evidence type="ECO:0000256" key="5">
    <source>
        <dbReference type="SAM" id="MobiDB-lite"/>
    </source>
</evidence>
<feature type="compositionally biased region" description="Basic and acidic residues" evidence="5">
    <location>
        <begin position="744"/>
        <end position="765"/>
    </location>
</feature>
<gene>
    <name evidence="7" type="ORF">Cvel_17024</name>
</gene>
<feature type="compositionally biased region" description="Basic and acidic residues" evidence="5">
    <location>
        <begin position="366"/>
        <end position="388"/>
    </location>
</feature>
<feature type="region of interest" description="Disordered" evidence="5">
    <location>
        <begin position="443"/>
        <end position="492"/>
    </location>
</feature>
<feature type="compositionally biased region" description="Basic and acidic residues" evidence="5">
    <location>
        <begin position="145"/>
        <end position="165"/>
    </location>
</feature>
<protein>
    <recommendedName>
        <fullName evidence="6">RING-type domain-containing protein</fullName>
    </recommendedName>
</protein>
<evidence type="ECO:0000256" key="1">
    <source>
        <dbReference type="ARBA" id="ARBA00022723"/>
    </source>
</evidence>
<feature type="compositionally biased region" description="Low complexity" evidence="5">
    <location>
        <begin position="707"/>
        <end position="722"/>
    </location>
</feature>
<dbReference type="GO" id="GO:0008270">
    <property type="term" value="F:zinc ion binding"/>
    <property type="evidence" value="ECO:0007669"/>
    <property type="project" value="UniProtKB-KW"/>
</dbReference>
<feature type="compositionally biased region" description="Basic and acidic residues" evidence="5">
    <location>
        <begin position="253"/>
        <end position="265"/>
    </location>
</feature>
<dbReference type="EMBL" id="CDMZ01000373">
    <property type="protein sequence ID" value="CEM12854.1"/>
    <property type="molecule type" value="Genomic_DNA"/>
</dbReference>
<feature type="compositionally biased region" description="Low complexity" evidence="5">
    <location>
        <begin position="771"/>
        <end position="789"/>
    </location>
</feature>
<dbReference type="Gene3D" id="3.30.40.10">
    <property type="entry name" value="Zinc/RING finger domain, C3HC4 (zinc finger)"/>
    <property type="match status" value="1"/>
</dbReference>
<dbReference type="VEuPathDB" id="CryptoDB:Cvel_17024"/>
<keyword evidence="2 4" id="KW-0863">Zinc-finger</keyword>
<feature type="compositionally biased region" description="Low complexity" evidence="5">
    <location>
        <begin position="199"/>
        <end position="209"/>
    </location>
</feature>
<evidence type="ECO:0000256" key="3">
    <source>
        <dbReference type="ARBA" id="ARBA00022833"/>
    </source>
</evidence>
<feature type="compositionally biased region" description="Polar residues" evidence="5">
    <location>
        <begin position="129"/>
        <end position="142"/>
    </location>
</feature>
<name>A0A0G4FHF2_9ALVE</name>
<feature type="region of interest" description="Disordered" evidence="5">
    <location>
        <begin position="673"/>
        <end position="828"/>
    </location>
</feature>
<accession>A0A0G4FHF2</accession>
<feature type="region of interest" description="Disordered" evidence="5">
    <location>
        <begin position="1"/>
        <end position="430"/>
    </location>
</feature>
<feature type="compositionally biased region" description="Pro residues" evidence="5">
    <location>
        <begin position="173"/>
        <end position="184"/>
    </location>
</feature>
<dbReference type="InterPro" id="IPR027370">
    <property type="entry name" value="Znf-RING_euk"/>
</dbReference>
<dbReference type="SUPFAM" id="SSF57850">
    <property type="entry name" value="RING/U-box"/>
    <property type="match status" value="1"/>
</dbReference>
<dbReference type="AlphaFoldDB" id="A0A0G4FHF2"/>
<feature type="compositionally biased region" description="Low complexity" evidence="5">
    <location>
        <begin position="242"/>
        <end position="252"/>
    </location>
</feature>
<dbReference type="InterPro" id="IPR017907">
    <property type="entry name" value="Znf_RING_CS"/>
</dbReference>
<feature type="compositionally biased region" description="Low complexity" evidence="5">
    <location>
        <begin position="266"/>
        <end position="276"/>
    </location>
</feature>
<feature type="compositionally biased region" description="Low complexity" evidence="5">
    <location>
        <begin position="53"/>
        <end position="70"/>
    </location>
</feature>
<feature type="compositionally biased region" description="Pro residues" evidence="5">
    <location>
        <begin position="723"/>
        <end position="734"/>
    </location>
</feature>
<feature type="domain" description="RING-type" evidence="6">
    <location>
        <begin position="914"/>
        <end position="942"/>
    </location>
</feature>
<dbReference type="InterPro" id="IPR001841">
    <property type="entry name" value="Znf_RING"/>
</dbReference>
<feature type="compositionally biased region" description="Acidic residues" evidence="5">
    <location>
        <begin position="301"/>
        <end position="311"/>
    </location>
</feature>
<sequence>MSGKNFDFAGIPRVHRGSTVGHGHRTMYRTSARLAAQKKGTAGEERESTTAPLAGQLGSLTSSSSSSLSASREREKENIKGQGGGATEETNARKSGVGEEKDKAGSNRRLLSLSLRSRKQTNPVPPLDSSVTNTAPLSQIISEENEAHNEDRDKKPTKKEREKPPAKGRAKPPTAPTHMPPPPSHTLQDPHHEKPSLPQPTSSSSSTASDKPGGTPFHLPPAAGSARERGDKKNAPLPPALPSGSSSKARPSSKAEREEKNEQKELPLQPQSQSRPPFRPLQPDPTAATAGTQGSTAAAVTEEEGNCEEFEASSCISAPVSLRRPEELEADKTPELVDTISVQRGGKREDMALTATEPTPPLSNNRSERKREGGADSREEETHTEKPPSEVAPTEPPSPPVVSPDAGGLLPTVRNQGRQRSPSDRSTPSTIALLATGVAGVVEGGGETETVRNGGEEGITPVRQCQIMQERGKEGNGGAEAMQLERPSDSASAFQAFPLSPGVLARRKPCESLSGGGDVNRNRVGVGRDRLSKKESRDQERSVSVSASASAKAVDGGAVSAAASLCPLLDSLLSSATLVKAALEVEAKKEKEKETKASSSSASGVSQALPMASSEVETAKQLREAVRAFLDARRGNGGGGHQRGTEGGSSARVEAARKAALEIVRATLAEDKEREARGVVQTRTKTKTEASPQSPPREGPNAAGRHSTSLSLSLSSSTSLTLPGPPDVPAPVRVPPESQTRGKCLREGGVSRDQDGGGRERDSRPPRQCISSSSSSSSAALSSSRQSAAAGGGGGAAGGSHRHSMQMGVRGREEKPEEKAVGDSHRGYRLLGGVGVSAGRASVSVSSSKASALSPLPPSSPSTVGKNAGGTMGQGKESTNSPVGLSGGGTLSPTPTATDTETERESPADVVSECPICCQPMRPGSLIARLKPCGHVLCPECVVKERERQTEAANGTEEEEDGQDGVGVSSSFVFHCCFDRREVEEVEEFRFS</sequence>
<feature type="compositionally biased region" description="Gly residues" evidence="5">
    <location>
        <begin position="635"/>
        <end position="647"/>
    </location>
</feature>
<dbReference type="PROSITE" id="PS00518">
    <property type="entry name" value="ZF_RING_1"/>
    <property type="match status" value="1"/>
</dbReference>
<feature type="compositionally biased region" description="Polar residues" evidence="5">
    <location>
        <begin position="413"/>
        <end position="430"/>
    </location>
</feature>
<feature type="region of interest" description="Disordered" evidence="5">
    <location>
        <begin position="588"/>
        <end position="610"/>
    </location>
</feature>
<evidence type="ECO:0000313" key="7">
    <source>
        <dbReference type="EMBL" id="CEM12854.1"/>
    </source>
</evidence>
<keyword evidence="3" id="KW-0862">Zinc</keyword>
<feature type="compositionally biased region" description="Basic and acidic residues" evidence="5">
    <location>
        <begin position="526"/>
        <end position="541"/>
    </location>
</feature>
<organism evidence="7">
    <name type="scientific">Chromera velia CCMP2878</name>
    <dbReference type="NCBI Taxonomy" id="1169474"/>
    <lineage>
        <taxon>Eukaryota</taxon>
        <taxon>Sar</taxon>
        <taxon>Alveolata</taxon>
        <taxon>Colpodellida</taxon>
        <taxon>Chromeraceae</taxon>
        <taxon>Chromera</taxon>
    </lineage>
</organism>
<evidence type="ECO:0000256" key="2">
    <source>
        <dbReference type="ARBA" id="ARBA00022771"/>
    </source>
</evidence>
<feature type="compositionally biased region" description="Basic and acidic residues" evidence="5">
    <location>
        <begin position="323"/>
        <end position="335"/>
    </location>
</feature>
<dbReference type="Pfam" id="PF13445">
    <property type="entry name" value="zf-RING_UBOX"/>
    <property type="match status" value="1"/>
</dbReference>
<feature type="compositionally biased region" description="Basic and acidic residues" evidence="5">
    <location>
        <begin position="810"/>
        <end position="826"/>
    </location>
</feature>
<reference evidence="7" key="1">
    <citation type="submission" date="2014-11" db="EMBL/GenBank/DDBJ databases">
        <authorList>
            <person name="Otto D Thomas"/>
            <person name="Naeem Raeece"/>
        </authorList>
    </citation>
    <scope>NUCLEOTIDE SEQUENCE</scope>
</reference>
<keyword evidence="1" id="KW-0479">Metal-binding</keyword>
<proteinExistence type="predicted"/>
<feature type="region of interest" description="Disordered" evidence="5">
    <location>
        <begin position="632"/>
        <end position="653"/>
    </location>
</feature>
<feature type="region of interest" description="Disordered" evidence="5">
    <location>
        <begin position="849"/>
        <end position="909"/>
    </location>
</feature>
<evidence type="ECO:0000256" key="4">
    <source>
        <dbReference type="PROSITE-ProRule" id="PRU00175"/>
    </source>
</evidence>
<dbReference type="InterPro" id="IPR013083">
    <property type="entry name" value="Znf_RING/FYVE/PHD"/>
</dbReference>
<feature type="compositionally biased region" description="Basic and acidic residues" evidence="5">
    <location>
        <begin position="90"/>
        <end position="105"/>
    </location>
</feature>
<dbReference type="PROSITE" id="PS50089">
    <property type="entry name" value="ZF_RING_2"/>
    <property type="match status" value="1"/>
</dbReference>
<feature type="compositionally biased region" description="Low complexity" evidence="5">
    <location>
        <begin position="286"/>
        <end position="300"/>
    </location>
</feature>
<feature type="compositionally biased region" description="Low complexity" evidence="5">
    <location>
        <begin position="597"/>
        <end position="609"/>
    </location>
</feature>
<evidence type="ECO:0000259" key="6">
    <source>
        <dbReference type="PROSITE" id="PS50089"/>
    </source>
</evidence>